<evidence type="ECO:0000313" key="3">
    <source>
        <dbReference type="Proteomes" id="UP000219636"/>
    </source>
</evidence>
<organism evidence="2 3">
    <name type="scientific">Ureibacillus xyleni</name>
    <dbReference type="NCBI Taxonomy" id="614648"/>
    <lineage>
        <taxon>Bacteria</taxon>
        <taxon>Bacillati</taxon>
        <taxon>Bacillota</taxon>
        <taxon>Bacilli</taxon>
        <taxon>Bacillales</taxon>
        <taxon>Caryophanaceae</taxon>
        <taxon>Ureibacillus</taxon>
    </lineage>
</organism>
<keyword evidence="3" id="KW-1185">Reference proteome</keyword>
<gene>
    <name evidence="2" type="ORF">SAMN05880501_10932</name>
</gene>
<dbReference type="AlphaFoldDB" id="A0A285T5D3"/>
<evidence type="ECO:0000313" key="2">
    <source>
        <dbReference type="EMBL" id="SOC16582.1"/>
    </source>
</evidence>
<dbReference type="OrthoDB" id="9855139at2"/>
<protein>
    <recommendedName>
        <fullName evidence="4">Ion channel</fullName>
    </recommendedName>
</protein>
<evidence type="ECO:0000256" key="1">
    <source>
        <dbReference type="SAM" id="Phobius"/>
    </source>
</evidence>
<evidence type="ECO:0008006" key="4">
    <source>
        <dbReference type="Google" id="ProtNLM"/>
    </source>
</evidence>
<feature type="transmembrane region" description="Helical" evidence="1">
    <location>
        <begin position="232"/>
        <end position="253"/>
    </location>
</feature>
<reference evidence="3" key="1">
    <citation type="submission" date="2017-08" db="EMBL/GenBank/DDBJ databases">
        <authorList>
            <person name="Varghese N."/>
            <person name="Submissions S."/>
        </authorList>
    </citation>
    <scope>NUCLEOTIDE SEQUENCE [LARGE SCALE GENOMIC DNA]</scope>
    <source>
        <strain evidence="3">JC22</strain>
    </source>
</reference>
<dbReference type="RefSeq" id="WP_097074109.1">
    <property type="nucleotide sequence ID" value="NZ_OBMQ01000009.1"/>
</dbReference>
<dbReference type="SUPFAM" id="SSF48452">
    <property type="entry name" value="TPR-like"/>
    <property type="match status" value="1"/>
</dbReference>
<keyword evidence="1" id="KW-0472">Membrane</keyword>
<dbReference type="Proteomes" id="UP000219636">
    <property type="component" value="Unassembled WGS sequence"/>
</dbReference>
<name>A0A285T5D3_9BACL</name>
<dbReference type="EMBL" id="OBMQ01000009">
    <property type="protein sequence ID" value="SOC16582.1"/>
    <property type="molecule type" value="Genomic_DNA"/>
</dbReference>
<dbReference type="Gene3D" id="1.25.40.10">
    <property type="entry name" value="Tetratricopeptide repeat domain"/>
    <property type="match status" value="1"/>
</dbReference>
<keyword evidence="1" id="KW-0812">Transmembrane</keyword>
<sequence length="286" mass="33864">MTEIKQQFDQIIKEYHDSTEEKLRFNQSYLQRLETLSQKAFDEGNFYISAECLKQAANITYESSQFIDEQKRMIAANKYDKASKRFHSINHYKEAAECIEEAARIYIEQRKLREAIKCYGLAKNYYGDNGDYDKCGEAYLKEMECKRKHYWNVFIKNKKFSEKFSYFFRCLKYESFKWITGYGEKLKNLFISSLIINLIFIIYYYFSNDVTIIGGDNNNPFFITKEESKIEYLYSCILFSLSLFSGFSTTPYLLESNNWISVVEVISGNLILALFIAVVLRKVSRR</sequence>
<feature type="transmembrane region" description="Helical" evidence="1">
    <location>
        <begin position="189"/>
        <end position="206"/>
    </location>
</feature>
<proteinExistence type="predicted"/>
<feature type="transmembrane region" description="Helical" evidence="1">
    <location>
        <begin position="259"/>
        <end position="280"/>
    </location>
</feature>
<keyword evidence="1" id="KW-1133">Transmembrane helix</keyword>
<accession>A0A285T5D3</accession>
<dbReference type="InterPro" id="IPR011990">
    <property type="entry name" value="TPR-like_helical_dom_sf"/>
</dbReference>